<sequence length="114" mass="12994">MWLSFLTDRRVWFAVAFLLVVCAAYGKGRLDQFRIAQIEAQKVQIDLKDGHIKSLTRSIKINAEALENAVIRAQTREAEQSNLEQKVKDYEAQLGQADACILTDDDVSRLQDIR</sequence>
<reference evidence="1 2" key="1">
    <citation type="submission" date="2016-10" db="EMBL/GenBank/DDBJ databases">
        <authorList>
            <person name="de Groot N.N."/>
        </authorList>
    </citation>
    <scope>NUCLEOTIDE SEQUENCE [LARGE SCALE GENOMIC DNA]</scope>
    <source>
        <strain evidence="1 2">CGMCC 1.9157</strain>
    </source>
</reference>
<proteinExistence type="predicted"/>
<evidence type="ECO:0000313" key="1">
    <source>
        <dbReference type="EMBL" id="SFO44881.1"/>
    </source>
</evidence>
<evidence type="ECO:0000313" key="2">
    <source>
        <dbReference type="Proteomes" id="UP000199236"/>
    </source>
</evidence>
<dbReference type="Proteomes" id="UP000199236">
    <property type="component" value="Unassembled WGS sequence"/>
</dbReference>
<dbReference type="EMBL" id="FOVR01000006">
    <property type="protein sequence ID" value="SFO44881.1"/>
    <property type="molecule type" value="Genomic_DNA"/>
</dbReference>
<dbReference type="AlphaFoldDB" id="A0A1I5HAN1"/>
<accession>A0A1I5HAN1</accession>
<keyword evidence="2" id="KW-1185">Reference proteome</keyword>
<protein>
    <submittedName>
        <fullName evidence="1">Uncharacterized protein</fullName>
    </submittedName>
</protein>
<name>A0A1I5HAN1_9HYPH</name>
<gene>
    <name evidence="1" type="ORF">SAMN04488056_106106</name>
</gene>
<organism evidence="1 2">
    <name type="scientific">Cohaesibacter marisflavi</name>
    <dbReference type="NCBI Taxonomy" id="655353"/>
    <lineage>
        <taxon>Bacteria</taxon>
        <taxon>Pseudomonadati</taxon>
        <taxon>Pseudomonadota</taxon>
        <taxon>Alphaproteobacteria</taxon>
        <taxon>Hyphomicrobiales</taxon>
        <taxon>Cohaesibacteraceae</taxon>
    </lineage>
</organism>
<dbReference type="STRING" id="655353.SAMN04488056_106106"/>